<dbReference type="GO" id="GO:0006508">
    <property type="term" value="P:proteolysis"/>
    <property type="evidence" value="ECO:0007669"/>
    <property type="project" value="UniProtKB-KW"/>
</dbReference>
<evidence type="ECO:0000313" key="13">
    <source>
        <dbReference type="Proteomes" id="UP000033187"/>
    </source>
</evidence>
<dbReference type="PANTHER" id="PTHR33695:SF1">
    <property type="entry name" value="LIPOPROTEIN SIGNAL PEPTIDASE"/>
    <property type="match status" value="1"/>
</dbReference>
<feature type="active site" evidence="9">
    <location>
        <position position="131"/>
    </location>
</feature>
<evidence type="ECO:0000256" key="6">
    <source>
        <dbReference type="ARBA" id="ARBA00022801"/>
    </source>
</evidence>
<dbReference type="RefSeq" id="WP_046475451.1">
    <property type="nucleotide sequence ID" value="NZ_LN829118.1"/>
</dbReference>
<name>A0A0D6J9Y3_9HYPH</name>
<sequence length="175" mass="19013">MTGDQHSGGWFWGAFSRWTLWAALITLVADQVSKWWIIAHYNLEERGRVVVLPFLDLVFVKNTGVSYSMLDMAHPAWQATLAAFAAVASIALWIWSARSTGSAVLALSLGLIIGGAIGNGIDRLVIGGVADFVSLHAFGFYWYVFNVADVAIVAGVIGLLYDFWATSRKDAAKTS</sequence>
<evidence type="ECO:0000313" key="12">
    <source>
        <dbReference type="EMBL" id="CPR14961.1"/>
    </source>
</evidence>
<comment type="function">
    <text evidence="9 10">This protein specifically catalyzes the removal of signal peptides from prolipoproteins.</text>
</comment>
<dbReference type="NCBIfam" id="TIGR00077">
    <property type="entry name" value="lspA"/>
    <property type="match status" value="1"/>
</dbReference>
<keyword evidence="4 9" id="KW-0812">Transmembrane</keyword>
<evidence type="ECO:0000256" key="4">
    <source>
        <dbReference type="ARBA" id="ARBA00022692"/>
    </source>
</evidence>
<comment type="similarity">
    <text evidence="1 9 11">Belongs to the peptidase A8 family.</text>
</comment>
<reference evidence="13" key="1">
    <citation type="submission" date="2015-02" db="EMBL/GenBank/DDBJ databases">
        <authorList>
            <person name="Chooi Y.-H."/>
        </authorList>
    </citation>
    <scope>NUCLEOTIDE SEQUENCE [LARGE SCALE GENOMIC DNA]</scope>
    <source>
        <strain evidence="13">strain Y</strain>
    </source>
</reference>
<dbReference type="InterPro" id="IPR001872">
    <property type="entry name" value="Peptidase_A8"/>
</dbReference>
<gene>
    <name evidence="9 12" type="primary">lspA</name>
    <name evidence="12" type="ORF">YBN1229_v1_0145</name>
</gene>
<dbReference type="OrthoDB" id="9810259at2"/>
<dbReference type="GO" id="GO:0004190">
    <property type="term" value="F:aspartic-type endopeptidase activity"/>
    <property type="evidence" value="ECO:0007669"/>
    <property type="project" value="UniProtKB-UniRule"/>
</dbReference>
<evidence type="ECO:0000256" key="5">
    <source>
        <dbReference type="ARBA" id="ARBA00022750"/>
    </source>
</evidence>
<dbReference type="AlphaFoldDB" id="A0A0D6J9Y3"/>
<feature type="transmembrane region" description="Helical" evidence="9">
    <location>
        <begin position="102"/>
        <end position="121"/>
    </location>
</feature>
<evidence type="ECO:0000256" key="1">
    <source>
        <dbReference type="ARBA" id="ARBA00006139"/>
    </source>
</evidence>
<evidence type="ECO:0000256" key="2">
    <source>
        <dbReference type="ARBA" id="ARBA00022475"/>
    </source>
</evidence>
<dbReference type="PRINTS" id="PR00781">
    <property type="entry name" value="LIPOSIGPTASE"/>
</dbReference>
<keyword evidence="12" id="KW-0449">Lipoprotein</keyword>
<proteinExistence type="inferred from homology"/>
<dbReference type="Pfam" id="PF01252">
    <property type="entry name" value="Peptidase_A8"/>
    <property type="match status" value="1"/>
</dbReference>
<dbReference type="PROSITE" id="PS00855">
    <property type="entry name" value="SPASE_II"/>
    <property type="match status" value="1"/>
</dbReference>
<accession>A0A0D6J9Y3</accession>
<comment type="catalytic activity">
    <reaction evidence="9 10">
        <text>Release of signal peptides from bacterial membrane prolipoproteins. Hydrolyzes -Xaa-Yaa-Zaa-|-(S,diacylglyceryl)Cys-, in which Xaa is hydrophobic (preferably Leu), and Yaa (Ala or Ser) and Zaa (Gly or Ala) have small, neutral side chains.</text>
        <dbReference type="EC" id="3.4.23.36"/>
    </reaction>
</comment>
<keyword evidence="2 9" id="KW-1003">Cell membrane</keyword>
<dbReference type="Proteomes" id="UP000033187">
    <property type="component" value="Chromosome 1"/>
</dbReference>
<evidence type="ECO:0000256" key="7">
    <source>
        <dbReference type="ARBA" id="ARBA00022989"/>
    </source>
</evidence>
<keyword evidence="6 9" id="KW-0378">Hydrolase</keyword>
<evidence type="ECO:0000256" key="3">
    <source>
        <dbReference type="ARBA" id="ARBA00022670"/>
    </source>
</evidence>
<feature type="active site" evidence="9">
    <location>
        <position position="149"/>
    </location>
</feature>
<keyword evidence="5 9" id="KW-0064">Aspartyl protease</keyword>
<comment type="subcellular location">
    <subcellularLocation>
        <location evidence="9">Cell membrane</location>
        <topology evidence="9">Multi-pass membrane protein</topology>
    </subcellularLocation>
</comment>
<feature type="transmembrane region" description="Helical" evidence="9">
    <location>
        <begin position="76"/>
        <end position="95"/>
    </location>
</feature>
<keyword evidence="7 9" id="KW-1133">Transmembrane helix</keyword>
<organism evidence="12 13">
    <name type="scientific">Candidatus Filomicrobium marinum</name>
    <dbReference type="NCBI Taxonomy" id="1608628"/>
    <lineage>
        <taxon>Bacteria</taxon>
        <taxon>Pseudomonadati</taxon>
        <taxon>Pseudomonadota</taxon>
        <taxon>Alphaproteobacteria</taxon>
        <taxon>Hyphomicrobiales</taxon>
        <taxon>Hyphomicrobiaceae</taxon>
        <taxon>Filomicrobium</taxon>
    </lineage>
</organism>
<evidence type="ECO:0000256" key="10">
    <source>
        <dbReference type="RuleBase" id="RU000594"/>
    </source>
</evidence>
<dbReference type="HAMAP" id="MF_00161">
    <property type="entry name" value="LspA"/>
    <property type="match status" value="1"/>
</dbReference>
<feature type="transmembrane region" description="Helical" evidence="9">
    <location>
        <begin position="141"/>
        <end position="164"/>
    </location>
</feature>
<dbReference type="EC" id="3.4.23.36" evidence="9"/>
<keyword evidence="13" id="KW-1185">Reference proteome</keyword>
<dbReference type="UniPathway" id="UPA00665"/>
<protein>
    <recommendedName>
        <fullName evidence="9">Lipoprotein signal peptidase</fullName>
        <ecNumber evidence="9">3.4.23.36</ecNumber>
    </recommendedName>
    <alternativeName>
        <fullName evidence="9">Prolipoprotein signal peptidase</fullName>
    </alternativeName>
    <alternativeName>
        <fullName evidence="9">Signal peptidase II</fullName>
        <shortName evidence="9">SPase II</shortName>
    </alternativeName>
</protein>
<keyword evidence="8 9" id="KW-0472">Membrane</keyword>
<dbReference type="GO" id="GO:0005886">
    <property type="term" value="C:plasma membrane"/>
    <property type="evidence" value="ECO:0007669"/>
    <property type="project" value="UniProtKB-SubCell"/>
</dbReference>
<evidence type="ECO:0000256" key="9">
    <source>
        <dbReference type="HAMAP-Rule" id="MF_00161"/>
    </source>
</evidence>
<feature type="transmembrane region" description="Helical" evidence="9">
    <location>
        <begin position="18"/>
        <end position="37"/>
    </location>
</feature>
<comment type="pathway">
    <text evidence="9">Protein modification; lipoprotein biosynthesis (signal peptide cleavage).</text>
</comment>
<dbReference type="EMBL" id="LN829119">
    <property type="protein sequence ID" value="CPR14961.1"/>
    <property type="molecule type" value="Genomic_DNA"/>
</dbReference>
<keyword evidence="3 9" id="KW-0645">Protease</keyword>
<evidence type="ECO:0000256" key="8">
    <source>
        <dbReference type="ARBA" id="ARBA00023136"/>
    </source>
</evidence>
<evidence type="ECO:0000256" key="11">
    <source>
        <dbReference type="RuleBase" id="RU004181"/>
    </source>
</evidence>
<dbReference type="PANTHER" id="PTHR33695">
    <property type="entry name" value="LIPOPROTEIN SIGNAL PEPTIDASE"/>
    <property type="match status" value="1"/>
</dbReference>
<dbReference type="KEGG" id="fiy:BN1229_v1_0145"/>